<dbReference type="EMBL" id="LAZR01066835">
    <property type="protein sequence ID" value="KKK52798.1"/>
    <property type="molecule type" value="Genomic_DNA"/>
</dbReference>
<feature type="compositionally biased region" description="Basic and acidic residues" evidence="1">
    <location>
        <begin position="1"/>
        <end position="12"/>
    </location>
</feature>
<organism evidence="2">
    <name type="scientific">marine sediment metagenome</name>
    <dbReference type="NCBI Taxonomy" id="412755"/>
    <lineage>
        <taxon>unclassified sequences</taxon>
        <taxon>metagenomes</taxon>
        <taxon>ecological metagenomes</taxon>
    </lineage>
</organism>
<evidence type="ECO:0008006" key="3">
    <source>
        <dbReference type="Google" id="ProtNLM"/>
    </source>
</evidence>
<evidence type="ECO:0000313" key="2">
    <source>
        <dbReference type="EMBL" id="KKK52798.1"/>
    </source>
</evidence>
<accession>A0A0F8W839</accession>
<proteinExistence type="predicted"/>
<gene>
    <name evidence="2" type="ORF">LCGC14_3101260</name>
</gene>
<dbReference type="AlphaFoldDB" id="A0A0F8W839"/>
<name>A0A0F8W839_9ZZZZ</name>
<dbReference type="Gene3D" id="3.30.450.20">
    <property type="entry name" value="PAS domain"/>
    <property type="match status" value="1"/>
</dbReference>
<protein>
    <recommendedName>
        <fullName evidence="3">PAS domain-containing protein</fullName>
    </recommendedName>
</protein>
<evidence type="ECO:0000256" key="1">
    <source>
        <dbReference type="SAM" id="MobiDB-lite"/>
    </source>
</evidence>
<feature type="region of interest" description="Disordered" evidence="1">
    <location>
        <begin position="1"/>
        <end position="20"/>
    </location>
</feature>
<feature type="non-terminal residue" evidence="2">
    <location>
        <position position="1"/>
    </location>
</feature>
<reference evidence="2" key="1">
    <citation type="journal article" date="2015" name="Nature">
        <title>Complex archaea that bridge the gap between prokaryotes and eukaryotes.</title>
        <authorList>
            <person name="Spang A."/>
            <person name="Saw J.H."/>
            <person name="Jorgensen S.L."/>
            <person name="Zaremba-Niedzwiedzka K."/>
            <person name="Martijn J."/>
            <person name="Lind A.E."/>
            <person name="van Eijk R."/>
            <person name="Schleper C."/>
            <person name="Guy L."/>
            <person name="Ettema T.J."/>
        </authorList>
    </citation>
    <scope>NUCLEOTIDE SEQUENCE</scope>
</reference>
<sequence length="101" mass="11387">EWQHVTEARESANKAAQLQGAIDQSGTASMMIDRDLKITYFNKATLTLMQQHEATFAMTWPGFRATEDFLMGNCIDSFHANPAHQRKILGDINNIAYTNPK</sequence>
<comment type="caution">
    <text evidence="2">The sequence shown here is derived from an EMBL/GenBank/DDBJ whole genome shotgun (WGS) entry which is preliminary data.</text>
</comment>